<evidence type="ECO:0000313" key="10">
    <source>
        <dbReference type="Proteomes" id="UP001412067"/>
    </source>
</evidence>
<comment type="caution">
    <text evidence="9">The sequence shown here is derived from an EMBL/GenBank/DDBJ whole genome shotgun (WGS) entry which is preliminary data.</text>
</comment>
<name>A0ABR2N1K8_9ASPA</name>
<accession>A0ABR2N1K8</accession>
<evidence type="ECO:0000256" key="7">
    <source>
        <dbReference type="SAM" id="MobiDB-lite"/>
    </source>
</evidence>
<evidence type="ECO:0000256" key="1">
    <source>
        <dbReference type="ARBA" id="ARBA00004477"/>
    </source>
</evidence>
<dbReference type="EMBL" id="JBBWWR010000002">
    <property type="protein sequence ID" value="KAK8970390.1"/>
    <property type="molecule type" value="Genomic_DNA"/>
</dbReference>
<organism evidence="9 10">
    <name type="scientific">Platanthera guangdongensis</name>
    <dbReference type="NCBI Taxonomy" id="2320717"/>
    <lineage>
        <taxon>Eukaryota</taxon>
        <taxon>Viridiplantae</taxon>
        <taxon>Streptophyta</taxon>
        <taxon>Embryophyta</taxon>
        <taxon>Tracheophyta</taxon>
        <taxon>Spermatophyta</taxon>
        <taxon>Magnoliopsida</taxon>
        <taxon>Liliopsida</taxon>
        <taxon>Asparagales</taxon>
        <taxon>Orchidaceae</taxon>
        <taxon>Orchidoideae</taxon>
        <taxon>Orchideae</taxon>
        <taxon>Orchidinae</taxon>
        <taxon>Platanthera</taxon>
    </lineage>
</organism>
<dbReference type="PROSITE" id="PS50845">
    <property type="entry name" value="RETICULON"/>
    <property type="match status" value="1"/>
</dbReference>
<keyword evidence="2 6" id="KW-0812">Transmembrane</keyword>
<feature type="region of interest" description="Disordered" evidence="7">
    <location>
        <begin position="1"/>
        <end position="75"/>
    </location>
</feature>
<sequence length="324" mass="35892">MDTNSTTQPTGASTNLHQKQLPAAKARIGSQPQSSPRETATEGPGGDWRGRNGKMRRSSVSRRMKLERRGSGSPADLVAARKEMLSLIPLLPSSSPLTKPEIIVADGKSSLDGISEAISDLLMWKNMAKSTLWFAVGSSLILSSIFSGEFGFSIVSAVSHLAIMILFLAFFYDSFTHRIKRQREGQGIKLTEEEVFRVARVILPIVNAVLAKGQEIFSGEPLMTLKVSPVLLFMAMFGHLITLWRLAAIGFFLSFTVPKLYSCYYQQIEQIVEDSRNYVLDSWRLCSRKKLVATVAAALLWNMSGVKMRACAGIFYNFLKVHCC</sequence>
<dbReference type="PANTHER" id="PTHR46626">
    <property type="entry name" value="RETICULON-LIKE PROTEIN B17"/>
    <property type="match status" value="1"/>
</dbReference>
<dbReference type="InterPro" id="IPR044647">
    <property type="entry name" value="RTNLB17/18/21"/>
</dbReference>
<gene>
    <name evidence="9" type="primary">RTNLB17</name>
    <name evidence="9" type="ORF">KSP40_PGU021470</name>
</gene>
<feature type="compositionally biased region" description="Polar residues" evidence="7">
    <location>
        <begin position="1"/>
        <end position="18"/>
    </location>
</feature>
<keyword evidence="3 6" id="KW-0256">Endoplasmic reticulum</keyword>
<dbReference type="InterPro" id="IPR003388">
    <property type="entry name" value="Reticulon"/>
</dbReference>
<evidence type="ECO:0000256" key="5">
    <source>
        <dbReference type="ARBA" id="ARBA00023136"/>
    </source>
</evidence>
<feature type="transmembrane region" description="Helical" evidence="6">
    <location>
        <begin position="131"/>
        <end position="148"/>
    </location>
</feature>
<dbReference type="Pfam" id="PF02453">
    <property type="entry name" value="Reticulon"/>
    <property type="match status" value="1"/>
</dbReference>
<feature type="domain" description="Reticulon" evidence="8">
    <location>
        <begin position="118"/>
        <end position="279"/>
    </location>
</feature>
<protein>
    <recommendedName>
        <fullName evidence="6">Reticulon-like protein</fullName>
    </recommendedName>
</protein>
<comment type="subcellular location">
    <subcellularLocation>
        <location evidence="1 6">Endoplasmic reticulum membrane</location>
        <topology evidence="1 6">Multi-pass membrane protein</topology>
    </subcellularLocation>
</comment>
<evidence type="ECO:0000256" key="3">
    <source>
        <dbReference type="ARBA" id="ARBA00022824"/>
    </source>
</evidence>
<evidence type="ECO:0000313" key="9">
    <source>
        <dbReference type="EMBL" id="KAK8970390.1"/>
    </source>
</evidence>
<evidence type="ECO:0000256" key="6">
    <source>
        <dbReference type="RuleBase" id="RU363132"/>
    </source>
</evidence>
<dbReference type="Proteomes" id="UP001412067">
    <property type="component" value="Unassembled WGS sequence"/>
</dbReference>
<keyword evidence="10" id="KW-1185">Reference proteome</keyword>
<evidence type="ECO:0000256" key="2">
    <source>
        <dbReference type="ARBA" id="ARBA00022692"/>
    </source>
</evidence>
<evidence type="ECO:0000256" key="4">
    <source>
        <dbReference type="ARBA" id="ARBA00022989"/>
    </source>
</evidence>
<dbReference type="PANTHER" id="PTHR46626:SF2">
    <property type="entry name" value="RETICULON-LIKE PROTEIN B17"/>
    <property type="match status" value="1"/>
</dbReference>
<reference evidence="9 10" key="1">
    <citation type="journal article" date="2022" name="Nat. Plants">
        <title>Genomes of leafy and leafless Platanthera orchids illuminate the evolution of mycoheterotrophy.</title>
        <authorList>
            <person name="Li M.H."/>
            <person name="Liu K.W."/>
            <person name="Li Z."/>
            <person name="Lu H.C."/>
            <person name="Ye Q.L."/>
            <person name="Zhang D."/>
            <person name="Wang J.Y."/>
            <person name="Li Y.F."/>
            <person name="Zhong Z.M."/>
            <person name="Liu X."/>
            <person name="Yu X."/>
            <person name="Liu D.K."/>
            <person name="Tu X.D."/>
            <person name="Liu B."/>
            <person name="Hao Y."/>
            <person name="Liao X.Y."/>
            <person name="Jiang Y.T."/>
            <person name="Sun W.H."/>
            <person name="Chen J."/>
            <person name="Chen Y.Q."/>
            <person name="Ai Y."/>
            <person name="Zhai J.W."/>
            <person name="Wu S.S."/>
            <person name="Zhou Z."/>
            <person name="Hsiao Y.Y."/>
            <person name="Wu W.L."/>
            <person name="Chen Y.Y."/>
            <person name="Lin Y.F."/>
            <person name="Hsu J.L."/>
            <person name="Li C.Y."/>
            <person name="Wang Z.W."/>
            <person name="Zhao X."/>
            <person name="Zhong W.Y."/>
            <person name="Ma X.K."/>
            <person name="Ma L."/>
            <person name="Huang J."/>
            <person name="Chen G.Z."/>
            <person name="Huang M.Z."/>
            <person name="Huang L."/>
            <person name="Peng D.H."/>
            <person name="Luo Y.B."/>
            <person name="Zou S.Q."/>
            <person name="Chen S.P."/>
            <person name="Lan S."/>
            <person name="Tsai W.C."/>
            <person name="Van de Peer Y."/>
            <person name="Liu Z.J."/>
        </authorList>
    </citation>
    <scope>NUCLEOTIDE SEQUENCE [LARGE SCALE GENOMIC DNA]</scope>
    <source>
        <strain evidence="9">Lor288</strain>
    </source>
</reference>
<evidence type="ECO:0000259" key="8">
    <source>
        <dbReference type="PROSITE" id="PS50845"/>
    </source>
</evidence>
<keyword evidence="5 6" id="KW-0472">Membrane</keyword>
<feature type="compositionally biased region" description="Basic residues" evidence="7">
    <location>
        <begin position="51"/>
        <end position="66"/>
    </location>
</feature>
<feature type="transmembrane region" description="Helical" evidence="6">
    <location>
        <begin position="154"/>
        <end position="172"/>
    </location>
</feature>
<keyword evidence="4 6" id="KW-1133">Transmembrane helix</keyword>
<proteinExistence type="predicted"/>
<feature type="transmembrane region" description="Helical" evidence="6">
    <location>
        <begin position="230"/>
        <end position="253"/>
    </location>
</feature>